<dbReference type="SUPFAM" id="SSF55797">
    <property type="entry name" value="PR-1-like"/>
    <property type="match status" value="1"/>
</dbReference>
<sequence>MKNKNILSKLILVSVLFVFIFSYNVGATYATNVSQDKLIELANKARKDAGLTSLTIDPMLSSAASDKAADMLVGQYFEHYSPDGVSPWKFITNAGYDYTYAGENLAIDFKTSEAIHNAWMASPSHKANIINAHFGNVGVAVVEGLFDNHNTKLVVQMFGAKQQPFSDSVNGLVLKIKNWMLGI</sequence>
<proteinExistence type="predicted"/>
<dbReference type="CDD" id="cd05379">
    <property type="entry name" value="CAP_bacterial"/>
    <property type="match status" value="1"/>
</dbReference>
<dbReference type="PANTHER" id="PTHR31157:SF1">
    <property type="entry name" value="SCP DOMAIN-CONTAINING PROTEIN"/>
    <property type="match status" value="1"/>
</dbReference>
<dbReference type="Gene3D" id="3.40.33.10">
    <property type="entry name" value="CAP"/>
    <property type="match status" value="1"/>
</dbReference>
<protein>
    <recommendedName>
        <fullName evidence="1">SCP domain-containing protein</fullName>
    </recommendedName>
</protein>
<evidence type="ECO:0000313" key="3">
    <source>
        <dbReference type="Proteomes" id="UP000231567"/>
    </source>
</evidence>
<dbReference type="AlphaFoldDB" id="A0A2G9YRE0"/>
<reference evidence="2 3" key="1">
    <citation type="submission" date="2017-09" db="EMBL/GenBank/DDBJ databases">
        <title>Depth-based differentiation of microbial function through sediment-hosted aquifers and enrichment of novel symbionts in the deep terrestrial subsurface.</title>
        <authorList>
            <person name="Probst A.J."/>
            <person name="Ladd B."/>
            <person name="Jarett J.K."/>
            <person name="Geller-Mcgrath D.E."/>
            <person name="Sieber C.M."/>
            <person name="Emerson J.B."/>
            <person name="Anantharaman K."/>
            <person name="Thomas B.C."/>
            <person name="Malmstrom R."/>
            <person name="Stieglmeier M."/>
            <person name="Klingl A."/>
            <person name="Woyke T."/>
            <person name="Ryan C.M."/>
            <person name="Banfield J.F."/>
        </authorList>
    </citation>
    <scope>NUCLEOTIDE SEQUENCE [LARGE SCALE GENOMIC DNA]</scope>
    <source>
        <strain evidence="2">CG23_combo_of_CG06-09_8_20_14_all_40_13</strain>
    </source>
</reference>
<evidence type="ECO:0000259" key="1">
    <source>
        <dbReference type="Pfam" id="PF00188"/>
    </source>
</evidence>
<feature type="domain" description="SCP" evidence="1">
    <location>
        <begin position="40"/>
        <end position="144"/>
    </location>
</feature>
<dbReference type="EMBL" id="PCRM01000016">
    <property type="protein sequence ID" value="PIP21807.1"/>
    <property type="molecule type" value="Genomic_DNA"/>
</dbReference>
<dbReference type="InterPro" id="IPR014044">
    <property type="entry name" value="CAP_dom"/>
</dbReference>
<dbReference type="Proteomes" id="UP000231567">
    <property type="component" value="Unassembled WGS sequence"/>
</dbReference>
<dbReference type="PANTHER" id="PTHR31157">
    <property type="entry name" value="SCP DOMAIN-CONTAINING PROTEIN"/>
    <property type="match status" value="1"/>
</dbReference>
<gene>
    <name evidence="2" type="ORF">COX39_00950</name>
</gene>
<name>A0A2G9YRE0_9BACT</name>
<dbReference type="Pfam" id="PF00188">
    <property type="entry name" value="CAP"/>
    <property type="match status" value="1"/>
</dbReference>
<accession>A0A2G9YRE0</accession>
<comment type="caution">
    <text evidence="2">The sequence shown here is derived from an EMBL/GenBank/DDBJ whole genome shotgun (WGS) entry which is preliminary data.</text>
</comment>
<dbReference type="InterPro" id="IPR035940">
    <property type="entry name" value="CAP_sf"/>
</dbReference>
<organism evidence="2 3">
    <name type="scientific">Candidatus Nealsonbacteria bacterium CG23_combo_of_CG06-09_8_20_14_all_40_13</name>
    <dbReference type="NCBI Taxonomy" id="1974724"/>
    <lineage>
        <taxon>Bacteria</taxon>
        <taxon>Candidatus Nealsoniibacteriota</taxon>
    </lineage>
</organism>
<evidence type="ECO:0000313" key="2">
    <source>
        <dbReference type="EMBL" id="PIP21807.1"/>
    </source>
</evidence>